<evidence type="ECO:0000256" key="1">
    <source>
        <dbReference type="SAM" id="MobiDB-lite"/>
    </source>
</evidence>
<gene>
    <name evidence="2" type="ORF">PAHAL_5G171800</name>
</gene>
<feature type="region of interest" description="Disordered" evidence="1">
    <location>
        <begin position="111"/>
        <end position="130"/>
    </location>
</feature>
<protein>
    <submittedName>
        <fullName evidence="2">Uncharacterized protein</fullName>
    </submittedName>
</protein>
<dbReference type="EMBL" id="CM008050">
    <property type="protein sequence ID" value="PAN28725.2"/>
    <property type="molecule type" value="Genomic_DNA"/>
</dbReference>
<dbReference type="Gramene" id="PAN28725">
    <property type="protein sequence ID" value="PAN28725"/>
    <property type="gene ID" value="PAHAL_5G171800"/>
</dbReference>
<feature type="compositionally biased region" description="Low complexity" evidence="1">
    <location>
        <begin position="27"/>
        <end position="49"/>
    </location>
</feature>
<evidence type="ECO:0000313" key="2">
    <source>
        <dbReference type="EMBL" id="PAN28725.2"/>
    </source>
</evidence>
<reference evidence="2" key="1">
    <citation type="submission" date="2018-04" db="EMBL/GenBank/DDBJ databases">
        <title>WGS assembly of Panicum hallii.</title>
        <authorList>
            <person name="Lovell J."/>
            <person name="Jenkins J."/>
            <person name="Lowry D."/>
            <person name="Mamidi S."/>
            <person name="Sreedasyam A."/>
            <person name="Weng X."/>
            <person name="Barry K."/>
            <person name="Bonette J."/>
            <person name="Campitelli B."/>
            <person name="Daum C."/>
            <person name="Gordon S."/>
            <person name="Gould B."/>
            <person name="Lipzen A."/>
            <person name="Macqueen A."/>
            <person name="Palacio-Mejia J."/>
            <person name="Plott C."/>
            <person name="Shakirov E."/>
            <person name="Shu S."/>
            <person name="Yoshinaga Y."/>
            <person name="Zane M."/>
            <person name="Rokhsar D."/>
            <person name="Grimwood J."/>
            <person name="Schmutz J."/>
            <person name="Juenger T."/>
        </authorList>
    </citation>
    <scope>NUCLEOTIDE SEQUENCE [LARGE SCALE GENOMIC DNA]</scope>
    <source>
        <strain evidence="2">FIL2</strain>
    </source>
</reference>
<dbReference type="Proteomes" id="UP000243499">
    <property type="component" value="Chromosome 5"/>
</dbReference>
<name>A0A2S3HSB4_9POAL</name>
<feature type="compositionally biased region" description="Basic and acidic residues" evidence="1">
    <location>
        <begin position="113"/>
        <end position="125"/>
    </location>
</feature>
<feature type="compositionally biased region" description="Polar residues" evidence="1">
    <location>
        <begin position="55"/>
        <end position="64"/>
    </location>
</feature>
<organism evidence="2">
    <name type="scientific">Panicum hallii</name>
    <dbReference type="NCBI Taxonomy" id="206008"/>
    <lineage>
        <taxon>Eukaryota</taxon>
        <taxon>Viridiplantae</taxon>
        <taxon>Streptophyta</taxon>
        <taxon>Embryophyta</taxon>
        <taxon>Tracheophyta</taxon>
        <taxon>Spermatophyta</taxon>
        <taxon>Magnoliopsida</taxon>
        <taxon>Liliopsida</taxon>
        <taxon>Poales</taxon>
        <taxon>Poaceae</taxon>
        <taxon>PACMAD clade</taxon>
        <taxon>Panicoideae</taxon>
        <taxon>Panicodae</taxon>
        <taxon>Paniceae</taxon>
        <taxon>Panicinae</taxon>
        <taxon>Panicum</taxon>
        <taxon>Panicum sect. Panicum</taxon>
    </lineage>
</organism>
<feature type="region of interest" description="Disordered" evidence="1">
    <location>
        <begin position="20"/>
        <end position="80"/>
    </location>
</feature>
<dbReference type="AlphaFoldDB" id="A0A2S3HSB4"/>
<proteinExistence type="predicted"/>
<accession>A0A2S3HSB4</accession>
<sequence>MDRNLHKTPLLPVVFVIPSHKAHGDPSRPATATPASSSRMDSRSSASPMICAAISPSTSASNSIPAEDEQEREAEPNFSGAAGVRGLTVAAYRLRRHRMLRKLPRSRRRLNRERRACRTSTDRRFLGSGNPKTDMTGSKLCFTKPTRDSNSHLACDLSMLQTMSCFA</sequence>